<evidence type="ECO:0000256" key="13">
    <source>
        <dbReference type="ARBA" id="ARBA00030410"/>
    </source>
</evidence>
<evidence type="ECO:0000256" key="19">
    <source>
        <dbReference type="SAM" id="Phobius"/>
    </source>
</evidence>
<organism evidence="20 21">
    <name type="scientific">Denticeps clupeoides</name>
    <name type="common">denticle herring</name>
    <dbReference type="NCBI Taxonomy" id="299321"/>
    <lineage>
        <taxon>Eukaryota</taxon>
        <taxon>Metazoa</taxon>
        <taxon>Chordata</taxon>
        <taxon>Craniata</taxon>
        <taxon>Vertebrata</taxon>
        <taxon>Euteleostomi</taxon>
        <taxon>Actinopterygii</taxon>
        <taxon>Neopterygii</taxon>
        <taxon>Teleostei</taxon>
        <taxon>Clupei</taxon>
        <taxon>Clupeiformes</taxon>
        <taxon>Denticipitoidei</taxon>
        <taxon>Denticipitidae</taxon>
        <taxon>Denticeps</taxon>
    </lineage>
</organism>
<dbReference type="GO" id="GO:0003835">
    <property type="term" value="F:beta-galactoside alpha-2,6-sialyltransferase activity"/>
    <property type="evidence" value="ECO:0007669"/>
    <property type="project" value="UniProtKB-EC"/>
</dbReference>
<accession>A0AAY4E6K5</accession>
<dbReference type="RefSeq" id="XP_028809959.1">
    <property type="nucleotide sequence ID" value="XM_028954126.1"/>
</dbReference>
<comment type="subcellular location">
    <subcellularLocation>
        <location evidence="1">Golgi apparatus</location>
        <location evidence="1">Golgi stack membrane</location>
        <topology evidence="1">Single-pass type II membrane protein</topology>
    </subcellularLocation>
</comment>
<keyword evidence="6 19" id="KW-0812">Transmembrane</keyword>
<comment type="similarity">
    <text evidence="2">Belongs to the glycosyltransferase 29 family.</text>
</comment>
<keyword evidence="8 19" id="KW-1133">Transmembrane helix</keyword>
<evidence type="ECO:0000256" key="14">
    <source>
        <dbReference type="ARBA" id="ARBA00030509"/>
    </source>
</evidence>
<reference evidence="20 21" key="1">
    <citation type="submission" date="2020-06" db="EMBL/GenBank/DDBJ databases">
        <authorList>
            <consortium name="Wellcome Sanger Institute Data Sharing"/>
        </authorList>
    </citation>
    <scope>NUCLEOTIDE SEQUENCE [LARGE SCALE GENOMIC DNA]</scope>
</reference>
<evidence type="ECO:0000256" key="16">
    <source>
        <dbReference type="ARBA" id="ARBA00034249"/>
    </source>
</evidence>
<sequence>MKQWKQFVLLGMLGWVVLFLALFSYFMDAHEHRNYILLSHAGTSHLTSFFSAGREPVHPKPRDLDLSPVAQLDLTGDAGQDIKASREFFRGSRLSWLVSEASEEQKNKLESVLGPSRLEHWQKLRMKYINQSKGKKDLGDFKGLFVSRFRSVFSRLRQGDATFQMLSPRLKSAMQAYIDINRHKVTYTGSRTTKLSGDKLLCQLKSKSLGATLNGTEQPFSKFGWDKLAPPPPLEKLYGGPLKSCAVVTSAGAILGSSLGKEIDSHDAVLRFNAAPTEGFEKDVGSKTTIRVINSQILANANHHFNTSKMYKDIALLAWDPAPYRTDLQKWSESPEFDLFTPYMERRRAFPDQPFYILHPSYLWRLWDMIQGNIEENIPPNPPSSGFIGIVTMMTICEEIHVYEYIPSMRQTDLCHYYEHYRDDACTLGAYHPLLYEKILVRRMSLDSEDTIKAKGRVTLPGFSTIHCGP</sequence>
<dbReference type="AlphaFoldDB" id="A0AAY4E6K5"/>
<protein>
    <recommendedName>
        <fullName evidence="3">Beta-galactoside alpha-2,6-sialyltransferase 2</fullName>
        <ecNumber evidence="17">2.4.3.1</ecNumber>
    </recommendedName>
    <alternativeName>
        <fullName evidence="14">CMP-N-acetylneuraminate-beta-galactosamide-alpha-2,6-sialyltransferase 2</fullName>
    </alternativeName>
    <alternativeName>
        <fullName evidence="13">ST6Gal II</fullName>
    </alternativeName>
    <alternativeName>
        <fullName evidence="15">Sialyltransferase 2</fullName>
    </alternativeName>
</protein>
<evidence type="ECO:0000256" key="7">
    <source>
        <dbReference type="ARBA" id="ARBA00022968"/>
    </source>
</evidence>
<dbReference type="InterPro" id="IPR038578">
    <property type="entry name" value="GT29-like_sf"/>
</dbReference>
<evidence type="ECO:0000256" key="4">
    <source>
        <dbReference type="ARBA" id="ARBA00022676"/>
    </source>
</evidence>
<keyword evidence="9" id="KW-0333">Golgi apparatus</keyword>
<evidence type="ECO:0000313" key="20">
    <source>
        <dbReference type="Ensembl" id="ENSDCDP00010052556.1"/>
    </source>
</evidence>
<proteinExistence type="inferred from homology"/>
<feature type="transmembrane region" description="Helical" evidence="19">
    <location>
        <begin position="7"/>
        <end position="27"/>
    </location>
</feature>
<dbReference type="Proteomes" id="UP000694580">
    <property type="component" value="Chromosome 15"/>
</dbReference>
<comment type="catalytic activity">
    <reaction evidence="16">
        <text>a beta-D-galactoside + CMP-N-acetyl-beta-neuraminate = an N-acetyl-alpha-neuraminyl-(2-&gt;6)-beta-D-galactosyl derivative + CMP + H(+)</text>
        <dbReference type="Rhea" id="RHEA:52104"/>
        <dbReference type="ChEBI" id="CHEBI:15378"/>
        <dbReference type="ChEBI" id="CHEBI:28034"/>
        <dbReference type="ChEBI" id="CHEBI:57812"/>
        <dbReference type="ChEBI" id="CHEBI:60377"/>
        <dbReference type="ChEBI" id="CHEBI:136398"/>
        <dbReference type="EC" id="2.4.3.1"/>
    </reaction>
</comment>
<evidence type="ECO:0000256" key="15">
    <source>
        <dbReference type="ARBA" id="ARBA00032076"/>
    </source>
</evidence>
<dbReference type="FunFam" id="3.90.1480.20:FF:000010">
    <property type="entry name" value="ST6 beta-galactoside alpha-2,6-sialyltransferase 2"/>
    <property type="match status" value="1"/>
</dbReference>
<evidence type="ECO:0000256" key="18">
    <source>
        <dbReference type="ARBA" id="ARBA00060076"/>
    </source>
</evidence>
<dbReference type="GO" id="GO:0032580">
    <property type="term" value="C:Golgi cisterna membrane"/>
    <property type="evidence" value="ECO:0007669"/>
    <property type="project" value="UniProtKB-SubCell"/>
</dbReference>
<dbReference type="RefSeq" id="XP_028809958.1">
    <property type="nucleotide sequence ID" value="XM_028954125.1"/>
</dbReference>
<evidence type="ECO:0000256" key="5">
    <source>
        <dbReference type="ARBA" id="ARBA00022679"/>
    </source>
</evidence>
<evidence type="ECO:0000256" key="2">
    <source>
        <dbReference type="ARBA" id="ARBA00006003"/>
    </source>
</evidence>
<keyword evidence="12" id="KW-0325">Glycoprotein</keyword>
<dbReference type="GeneID" id="114764455"/>
<dbReference type="PANTHER" id="PTHR46059">
    <property type="entry name" value="BETA-GALACTOSIDE ALPHA-2,6-SIALYLTRANSFERASE"/>
    <property type="match status" value="1"/>
</dbReference>
<evidence type="ECO:0000256" key="6">
    <source>
        <dbReference type="ARBA" id="ARBA00022692"/>
    </source>
</evidence>
<evidence type="ECO:0000256" key="17">
    <source>
        <dbReference type="ARBA" id="ARBA00034329"/>
    </source>
</evidence>
<gene>
    <name evidence="20" type="primary">st6gal2b</name>
</gene>
<evidence type="ECO:0000256" key="1">
    <source>
        <dbReference type="ARBA" id="ARBA00004447"/>
    </source>
</evidence>
<name>A0AAY4E6K5_9TELE</name>
<keyword evidence="7" id="KW-0735">Signal-anchor</keyword>
<keyword evidence="10 19" id="KW-0472">Membrane</keyword>
<dbReference type="Ensembl" id="ENSDCDT00010063044.1">
    <property type="protein sequence ID" value="ENSDCDP00010052556.1"/>
    <property type="gene ID" value="ENSDCDG00010030705.1"/>
</dbReference>
<dbReference type="GeneTree" id="ENSGT00940000158714"/>
<dbReference type="EC" id="2.4.3.1" evidence="17"/>
<dbReference type="RefSeq" id="XP_028809957.1">
    <property type="nucleotide sequence ID" value="XM_028954124.1"/>
</dbReference>
<comment type="function">
    <text evidence="18">Transfers sialic acid from the donor of substrate CMP-sialic acid to galactose containing acceptor substrates.</text>
</comment>
<dbReference type="GO" id="GO:0097503">
    <property type="term" value="P:sialylation"/>
    <property type="evidence" value="ECO:0007669"/>
    <property type="project" value="TreeGrafter"/>
</dbReference>
<dbReference type="Gene3D" id="3.90.1480.20">
    <property type="entry name" value="Glycosyl transferase family 29"/>
    <property type="match status" value="1"/>
</dbReference>
<evidence type="ECO:0000256" key="12">
    <source>
        <dbReference type="ARBA" id="ARBA00023180"/>
    </source>
</evidence>
<keyword evidence="11" id="KW-1015">Disulfide bond</keyword>
<evidence type="ECO:0000256" key="9">
    <source>
        <dbReference type="ARBA" id="ARBA00023034"/>
    </source>
</evidence>
<evidence type="ECO:0000256" key="3">
    <source>
        <dbReference type="ARBA" id="ARBA00020782"/>
    </source>
</evidence>
<evidence type="ECO:0000313" key="21">
    <source>
        <dbReference type="Proteomes" id="UP000694580"/>
    </source>
</evidence>
<dbReference type="InterPro" id="IPR001675">
    <property type="entry name" value="Glyco_trans_29"/>
</dbReference>
<evidence type="ECO:0000256" key="10">
    <source>
        <dbReference type="ARBA" id="ARBA00023136"/>
    </source>
</evidence>
<dbReference type="PANTHER" id="PTHR46059:SF3">
    <property type="entry name" value="BETA-GALACTOSIDE ALPHA-2,6-SIALYLTRANSFERASE 2"/>
    <property type="match status" value="1"/>
</dbReference>
<reference evidence="20" key="3">
    <citation type="submission" date="2025-09" db="UniProtKB">
        <authorList>
            <consortium name="Ensembl"/>
        </authorList>
    </citation>
    <scope>IDENTIFICATION</scope>
</reference>
<evidence type="ECO:0000256" key="8">
    <source>
        <dbReference type="ARBA" id="ARBA00022989"/>
    </source>
</evidence>
<keyword evidence="21" id="KW-1185">Reference proteome</keyword>
<dbReference type="Pfam" id="PF00777">
    <property type="entry name" value="Glyco_transf_29"/>
    <property type="match status" value="1"/>
</dbReference>
<evidence type="ECO:0000256" key="11">
    <source>
        <dbReference type="ARBA" id="ARBA00023157"/>
    </source>
</evidence>
<reference evidence="20" key="2">
    <citation type="submission" date="2025-08" db="UniProtKB">
        <authorList>
            <consortium name="Ensembl"/>
        </authorList>
    </citation>
    <scope>IDENTIFICATION</scope>
</reference>
<keyword evidence="4" id="KW-0328">Glycosyltransferase</keyword>
<keyword evidence="5" id="KW-0808">Transferase</keyword>
<dbReference type="RefSeq" id="XP_028809956.1">
    <property type="nucleotide sequence ID" value="XM_028954123.1"/>
</dbReference>